<feature type="region of interest" description="Disordered" evidence="1">
    <location>
        <begin position="73"/>
        <end position="94"/>
    </location>
</feature>
<feature type="region of interest" description="Disordered" evidence="1">
    <location>
        <begin position="119"/>
        <end position="150"/>
    </location>
</feature>
<evidence type="ECO:0000313" key="2">
    <source>
        <dbReference type="EMBL" id="UZD55441.1"/>
    </source>
</evidence>
<dbReference type="EMBL" id="CP110257">
    <property type="protein sequence ID" value="UZD55441.1"/>
    <property type="molecule type" value="Genomic_DNA"/>
</dbReference>
<name>A0ABY6MTV3_9BURK</name>
<feature type="compositionally biased region" description="Basic and acidic residues" evidence="1">
    <location>
        <begin position="83"/>
        <end position="94"/>
    </location>
</feature>
<evidence type="ECO:0000313" key="3">
    <source>
        <dbReference type="Proteomes" id="UP001163266"/>
    </source>
</evidence>
<proteinExistence type="predicted"/>
<evidence type="ECO:0000256" key="1">
    <source>
        <dbReference type="SAM" id="MobiDB-lite"/>
    </source>
</evidence>
<organism evidence="2 3">
    <name type="scientific">Caldimonas aquatica</name>
    <dbReference type="NCBI Taxonomy" id="376175"/>
    <lineage>
        <taxon>Bacteria</taxon>
        <taxon>Pseudomonadati</taxon>
        <taxon>Pseudomonadota</taxon>
        <taxon>Betaproteobacteria</taxon>
        <taxon>Burkholderiales</taxon>
        <taxon>Sphaerotilaceae</taxon>
        <taxon>Caldimonas</taxon>
    </lineage>
</organism>
<accession>A0ABY6MTV3</accession>
<dbReference type="Proteomes" id="UP001163266">
    <property type="component" value="Chromosome"/>
</dbReference>
<protein>
    <recommendedName>
        <fullName evidence="4">DUF2946 domain-containing protein</fullName>
    </recommendedName>
</protein>
<dbReference type="RefSeq" id="WP_264893195.1">
    <property type="nucleotide sequence ID" value="NZ_CP110257.1"/>
</dbReference>
<gene>
    <name evidence="2" type="ORF">OMP39_02280</name>
</gene>
<sequence>MRSPSRWRLVLACLIVALLPMRGWAMDGSWSRALTGAGRLAAQMPHADGAAPCHGAEAQPAPHLSAALSATDMQAVQAAPDHAAPEHEKRLAAAGGEHDCGKCQVCHSPAAMTVGSATVPAHSAPGQPVPRLRLAGGRDEGDTLFRPPRG</sequence>
<evidence type="ECO:0008006" key="4">
    <source>
        <dbReference type="Google" id="ProtNLM"/>
    </source>
</evidence>
<keyword evidence="3" id="KW-1185">Reference proteome</keyword>
<reference evidence="2" key="1">
    <citation type="submission" date="2022-10" db="EMBL/GenBank/DDBJ databases">
        <title>Complete genome sequence of Schlegelella aquatica LMG 23380.</title>
        <authorList>
            <person name="Musilova J."/>
            <person name="Kourilova X."/>
            <person name="Bezdicek M."/>
            <person name="Hermankova K."/>
            <person name="Obruca S."/>
            <person name="Sedlar K."/>
        </authorList>
    </citation>
    <scope>NUCLEOTIDE SEQUENCE</scope>
    <source>
        <strain evidence="2">LMG 23380</strain>
    </source>
</reference>